<dbReference type="GO" id="GO:0009116">
    <property type="term" value="P:nucleoside metabolic process"/>
    <property type="evidence" value="ECO:0007669"/>
    <property type="project" value="InterPro"/>
</dbReference>
<dbReference type="GeneID" id="38116777"/>
<dbReference type="OrthoDB" id="1577640at2759"/>
<dbReference type="RefSeq" id="XP_026602727.1">
    <property type="nucleotide sequence ID" value="XM_026748423.1"/>
</dbReference>
<evidence type="ECO:0000256" key="1">
    <source>
        <dbReference type="ARBA" id="ARBA00022737"/>
    </source>
</evidence>
<evidence type="ECO:0000256" key="2">
    <source>
        <dbReference type="PROSITE-ProRule" id="PRU00023"/>
    </source>
</evidence>
<dbReference type="InterPro" id="IPR056884">
    <property type="entry name" value="NPHP3-like_N"/>
</dbReference>
<dbReference type="Pfam" id="PF01048">
    <property type="entry name" value="PNP_UDP_1"/>
    <property type="match status" value="1"/>
</dbReference>
<feature type="domain" description="GPI inositol-deacylase winged helix" evidence="4">
    <location>
        <begin position="636"/>
        <end position="707"/>
    </location>
</feature>
<organism evidence="6 7">
    <name type="scientific">Aspergillus mulundensis</name>
    <dbReference type="NCBI Taxonomy" id="1810919"/>
    <lineage>
        <taxon>Eukaryota</taxon>
        <taxon>Fungi</taxon>
        <taxon>Dikarya</taxon>
        <taxon>Ascomycota</taxon>
        <taxon>Pezizomycotina</taxon>
        <taxon>Eurotiomycetes</taxon>
        <taxon>Eurotiomycetidae</taxon>
        <taxon>Eurotiales</taxon>
        <taxon>Aspergillaceae</taxon>
        <taxon>Aspergillus</taxon>
        <taxon>Aspergillus subgen. Nidulantes</taxon>
    </lineage>
</organism>
<dbReference type="Pfam" id="PF24883">
    <property type="entry name" value="NPHP3_N"/>
    <property type="match status" value="1"/>
</dbReference>
<keyword evidence="7" id="KW-1185">Reference proteome</keyword>
<dbReference type="Pfam" id="PF22939">
    <property type="entry name" value="WHD_GPIID"/>
    <property type="match status" value="1"/>
</dbReference>
<dbReference type="Pfam" id="PF12796">
    <property type="entry name" value="Ank_2"/>
    <property type="match status" value="1"/>
</dbReference>
<dbReference type="InterPro" id="IPR036770">
    <property type="entry name" value="Ankyrin_rpt-contain_sf"/>
</dbReference>
<evidence type="ECO:0000313" key="7">
    <source>
        <dbReference type="Proteomes" id="UP000256690"/>
    </source>
</evidence>
<dbReference type="PANTHER" id="PTHR46082:SF11">
    <property type="entry name" value="AAA+ ATPASE DOMAIN-CONTAINING PROTEIN-RELATED"/>
    <property type="match status" value="1"/>
</dbReference>
<feature type="domain" description="Nucleoside phosphorylase" evidence="3">
    <location>
        <begin position="23"/>
        <end position="268"/>
    </location>
</feature>
<dbReference type="InterPro" id="IPR027417">
    <property type="entry name" value="P-loop_NTPase"/>
</dbReference>
<dbReference type="SMART" id="SM00248">
    <property type="entry name" value="ANK"/>
    <property type="match status" value="3"/>
</dbReference>
<dbReference type="AlphaFoldDB" id="A0A3D8RQZ8"/>
<dbReference type="SUPFAM" id="SSF48403">
    <property type="entry name" value="Ankyrin repeat"/>
    <property type="match status" value="1"/>
</dbReference>
<keyword evidence="1" id="KW-0677">Repeat</keyword>
<dbReference type="InterPro" id="IPR002110">
    <property type="entry name" value="Ankyrin_rpt"/>
</dbReference>
<keyword evidence="2" id="KW-0040">ANK repeat</keyword>
<dbReference type="InterPro" id="IPR053137">
    <property type="entry name" value="NLR-like"/>
</dbReference>
<comment type="caution">
    <text evidence="6">The sequence shown here is derived from an EMBL/GenBank/DDBJ whole genome shotgun (WGS) entry which is preliminary data.</text>
</comment>
<dbReference type="PRINTS" id="PR01415">
    <property type="entry name" value="ANKYRIN"/>
</dbReference>
<protein>
    <submittedName>
        <fullName evidence="6">Uncharacterized protein</fullName>
    </submittedName>
</protein>
<evidence type="ECO:0000313" key="6">
    <source>
        <dbReference type="EMBL" id="RDW76415.1"/>
    </source>
</evidence>
<dbReference type="Gene3D" id="3.40.50.1580">
    <property type="entry name" value="Nucleoside phosphorylase domain"/>
    <property type="match status" value="1"/>
</dbReference>
<evidence type="ECO:0000259" key="5">
    <source>
        <dbReference type="Pfam" id="PF24883"/>
    </source>
</evidence>
<dbReference type="EMBL" id="PVWQ01000007">
    <property type="protein sequence ID" value="RDW76415.1"/>
    <property type="molecule type" value="Genomic_DNA"/>
</dbReference>
<dbReference type="Proteomes" id="UP000256690">
    <property type="component" value="Unassembled WGS sequence"/>
</dbReference>
<dbReference type="InterPro" id="IPR035994">
    <property type="entry name" value="Nucleoside_phosphorylase_sf"/>
</dbReference>
<evidence type="ECO:0000259" key="3">
    <source>
        <dbReference type="Pfam" id="PF01048"/>
    </source>
</evidence>
<feature type="repeat" description="ANK" evidence="2">
    <location>
        <begin position="929"/>
        <end position="949"/>
    </location>
</feature>
<proteinExistence type="predicted"/>
<dbReference type="PANTHER" id="PTHR46082">
    <property type="entry name" value="ATP/GTP-BINDING PROTEIN-RELATED"/>
    <property type="match status" value="1"/>
</dbReference>
<reference evidence="6 7" key="1">
    <citation type="journal article" date="2018" name="IMA Fungus">
        <title>IMA Genome-F 9: Draft genome sequence of Annulohypoxylon stygium, Aspergillus mulundensis, Berkeleyomyces basicola (syn. Thielaviopsis basicola), Ceratocystis smalleyi, two Cercospora beticola strains, Coleophoma cylindrospora, Fusarium fracticaudum, Phialophora cf. hyalina, and Morchella septimelata.</title>
        <authorList>
            <person name="Wingfield B.D."/>
            <person name="Bills G.F."/>
            <person name="Dong Y."/>
            <person name="Huang W."/>
            <person name="Nel W.J."/>
            <person name="Swalarsk-Parry B.S."/>
            <person name="Vaghefi N."/>
            <person name="Wilken P.M."/>
            <person name="An Z."/>
            <person name="de Beer Z.W."/>
            <person name="De Vos L."/>
            <person name="Chen L."/>
            <person name="Duong T.A."/>
            <person name="Gao Y."/>
            <person name="Hammerbacher A."/>
            <person name="Kikkert J.R."/>
            <person name="Li Y."/>
            <person name="Li H."/>
            <person name="Li K."/>
            <person name="Li Q."/>
            <person name="Liu X."/>
            <person name="Ma X."/>
            <person name="Naidoo K."/>
            <person name="Pethybridge S.J."/>
            <person name="Sun J."/>
            <person name="Steenkamp E.T."/>
            <person name="van der Nest M.A."/>
            <person name="van Wyk S."/>
            <person name="Wingfield M.J."/>
            <person name="Xiong C."/>
            <person name="Yue Q."/>
            <person name="Zhang X."/>
        </authorList>
    </citation>
    <scope>NUCLEOTIDE SEQUENCE [LARGE SCALE GENOMIC DNA]</scope>
    <source>
        <strain evidence="6 7">DSM 5745</strain>
    </source>
</reference>
<gene>
    <name evidence="6" type="ORF">DSM5745_06407</name>
</gene>
<dbReference type="InterPro" id="IPR000845">
    <property type="entry name" value="Nucleoside_phosphorylase_d"/>
</dbReference>
<name>A0A3D8RQZ8_9EURO</name>
<feature type="domain" description="Nephrocystin 3-like N-terminal" evidence="5">
    <location>
        <begin position="346"/>
        <end position="517"/>
    </location>
</feature>
<dbReference type="GO" id="GO:0003824">
    <property type="term" value="F:catalytic activity"/>
    <property type="evidence" value="ECO:0007669"/>
    <property type="project" value="InterPro"/>
</dbReference>
<dbReference type="Gene3D" id="3.40.50.300">
    <property type="entry name" value="P-loop containing nucleotide triphosphate hydrolases"/>
    <property type="match status" value="1"/>
</dbReference>
<dbReference type="Gene3D" id="1.25.40.20">
    <property type="entry name" value="Ankyrin repeat-containing domain"/>
    <property type="match status" value="1"/>
</dbReference>
<dbReference type="PROSITE" id="PS50297">
    <property type="entry name" value="ANK_REP_REGION"/>
    <property type="match status" value="1"/>
</dbReference>
<accession>A0A3D8RQZ8</accession>
<dbReference type="SUPFAM" id="SSF52540">
    <property type="entry name" value="P-loop containing nucleoside triphosphate hydrolases"/>
    <property type="match status" value="1"/>
</dbReference>
<dbReference type="SUPFAM" id="SSF53167">
    <property type="entry name" value="Purine and uridine phosphorylases"/>
    <property type="match status" value="1"/>
</dbReference>
<evidence type="ECO:0000259" key="4">
    <source>
        <dbReference type="Pfam" id="PF22939"/>
    </source>
</evidence>
<dbReference type="InterPro" id="IPR054471">
    <property type="entry name" value="GPIID_WHD"/>
</dbReference>
<dbReference type="PROSITE" id="PS50088">
    <property type="entry name" value="ANK_REPEAT"/>
    <property type="match status" value="1"/>
</dbReference>
<sequence length="1001" mass="112123">MAAAIAMLDEKHSDLPSSPGDYNTYVLGCIGAHNVVIACLPTGIYGTASAAVVAANMRLTYPFVQVGLMVGIGGGVPNSQSDIRLGDVVVSKPTRDSGGVVQYDFGKTVAGGKFERTGSLNKPPYAVLTAMSRLQAQYQLHQGQISEILSDITAKYQVAGTEFGYPGEDQDQLFETEYDHPLSEETCEHCDKLVARSPRDSQTPRIHYGLIASGNQVMKHGATRDRLARQYDFLCFEMEAAGLLDHFPCAVIRGICDYADSHKNKQWQPYAALTAAAYTRELLTIMPAGGWQTAQSISLQRVESIEPEFSLVSARQSDSEKVIRKNLSSYDHEKVHRRLSHKRLTNTTQWFTKHPYFQAWFIESQFQYLWCTGKIGSGKTIIATSVVDHARSGPKELQAPTVFFYCEPDRPQFLHASFILTSFINQLYHLLGVYGVPRGFDGVKRMIETFFGPDRTEPDFEDLADIFLKIAQPIEAAIYILDGLDSLTEHDIKRLLKLFRSLRDHGRSSARFLLFSRRYLPGNVDITTAMPGVRQISTSRNVAHDIRTYIDESIDEKRMYKRLTDSAEVLCDIKSKLQAESSEVFLWVYLQLEILWETCETDQEIRSALGNLPPGLEETYHRCLQRINFADVRVVKVLKWVSFGSRPLLVEELREATAFSIHDEEWDAERIPNKNFIVGCCANLVVEDPVDTSVRFAHPSVGQYIRKHSDGFPSWPKTPEKGQLECGEFCVSYLAFSDFCLQLERQRMQLITAKIPDPRSMARETTLPSRVGIGKLFSWRLGKKQLEPVNLPLIIRTKSTPCRAQYKFLDYATANWALHTKDIAPTSPVWDKFNQIALTFNDTWDFHPWIKGGRSLSSQVHALFGYAVREHHMPLLRIAVEAGSEVFHVNDLPLLGEGIPALHVAAKLGYVSAVQTLLEICPVNGLDSDGRTALHHAAETGNIEVVRLLANTKGVKVDIRSETYHTPLWNAVQGGHVRIASILLDKGANAVVAPIFSPHSS</sequence>